<gene>
    <name evidence="2" type="ORF">DKG75_07780</name>
</gene>
<keyword evidence="1" id="KW-0732">Signal</keyword>
<dbReference type="AlphaFoldDB" id="A0A317E6F2"/>
<evidence type="ECO:0000256" key="1">
    <source>
        <dbReference type="SAM" id="SignalP"/>
    </source>
</evidence>
<reference evidence="3" key="1">
    <citation type="submission" date="2018-05" db="EMBL/GenBank/DDBJ databases">
        <title>Zavarzinia sp. HR-AS.</title>
        <authorList>
            <person name="Lee Y."/>
            <person name="Jeon C.O."/>
        </authorList>
    </citation>
    <scope>NUCLEOTIDE SEQUENCE [LARGE SCALE GENOMIC DNA]</scope>
    <source>
        <strain evidence="3">DSM 1231</strain>
    </source>
</reference>
<dbReference type="Proteomes" id="UP000246077">
    <property type="component" value="Unassembled WGS sequence"/>
</dbReference>
<dbReference type="OrthoDB" id="949286at2"/>
<evidence type="ECO:0000313" key="2">
    <source>
        <dbReference type="EMBL" id="PWR21874.1"/>
    </source>
</evidence>
<keyword evidence="3" id="KW-1185">Reference proteome</keyword>
<feature type="signal peptide" evidence="1">
    <location>
        <begin position="1"/>
        <end position="19"/>
    </location>
</feature>
<evidence type="ECO:0008006" key="4">
    <source>
        <dbReference type="Google" id="ProtNLM"/>
    </source>
</evidence>
<comment type="caution">
    <text evidence="2">The sequence shown here is derived from an EMBL/GenBank/DDBJ whole genome shotgun (WGS) entry which is preliminary data.</text>
</comment>
<protein>
    <recommendedName>
        <fullName evidence="4">DUF1795 domain-containing protein</fullName>
    </recommendedName>
</protein>
<accession>A0A317E6F2</accession>
<proteinExistence type="predicted"/>
<dbReference type="EMBL" id="QGLF01000002">
    <property type="protein sequence ID" value="PWR21874.1"/>
    <property type="molecule type" value="Genomic_DNA"/>
</dbReference>
<feature type="chain" id="PRO_5016284900" description="DUF1795 domain-containing protein" evidence="1">
    <location>
        <begin position="20"/>
        <end position="169"/>
    </location>
</feature>
<organism evidence="2 3">
    <name type="scientific">Zavarzinia compransoris</name>
    <dbReference type="NCBI Taxonomy" id="1264899"/>
    <lineage>
        <taxon>Bacteria</taxon>
        <taxon>Pseudomonadati</taxon>
        <taxon>Pseudomonadota</taxon>
        <taxon>Alphaproteobacteria</taxon>
        <taxon>Rhodospirillales</taxon>
        <taxon>Zavarziniaceae</taxon>
        <taxon>Zavarzinia</taxon>
    </lineage>
</organism>
<name>A0A317E6F2_9PROT</name>
<sequence>MFRVLAAVLALLFSGQAQAAPAPAPAALCVANYSNAAWGLVYRGALLGSDGVLRPYDLKDFTGEAARTLLMGEDDARLATIMASPAAGAVDPAVLAEKLALVQAAAGGPYGPRRSVARDRGAFTVTCYTAAGRPVLITEEGDWQQENQSPAARELRAWLETVDPRFRSR</sequence>
<dbReference type="RefSeq" id="WP_109920518.1">
    <property type="nucleotide sequence ID" value="NZ_QGLF01000002.1"/>
</dbReference>
<evidence type="ECO:0000313" key="3">
    <source>
        <dbReference type="Proteomes" id="UP000246077"/>
    </source>
</evidence>